<feature type="transmembrane region" description="Helical" evidence="1">
    <location>
        <begin position="96"/>
        <end position="113"/>
    </location>
</feature>
<keyword evidence="1" id="KW-0472">Membrane</keyword>
<evidence type="ECO:0000256" key="1">
    <source>
        <dbReference type="SAM" id="Phobius"/>
    </source>
</evidence>
<organism evidence="2 3">
    <name type="scientific">Ilyodon furcidens</name>
    <name type="common">goldbreast splitfin</name>
    <dbReference type="NCBI Taxonomy" id="33524"/>
    <lineage>
        <taxon>Eukaryota</taxon>
        <taxon>Metazoa</taxon>
        <taxon>Chordata</taxon>
        <taxon>Craniata</taxon>
        <taxon>Vertebrata</taxon>
        <taxon>Euteleostomi</taxon>
        <taxon>Actinopterygii</taxon>
        <taxon>Neopterygii</taxon>
        <taxon>Teleostei</taxon>
        <taxon>Neoteleostei</taxon>
        <taxon>Acanthomorphata</taxon>
        <taxon>Ovalentaria</taxon>
        <taxon>Atherinomorphae</taxon>
        <taxon>Cyprinodontiformes</taxon>
        <taxon>Goodeidae</taxon>
        <taxon>Ilyodon</taxon>
    </lineage>
</organism>
<protein>
    <submittedName>
        <fullName evidence="2">Uncharacterized protein</fullName>
    </submittedName>
</protein>
<reference evidence="2 3" key="1">
    <citation type="submission" date="2021-06" db="EMBL/GenBank/DDBJ databases">
        <authorList>
            <person name="Palmer J.M."/>
        </authorList>
    </citation>
    <scope>NUCLEOTIDE SEQUENCE [LARGE SCALE GENOMIC DNA]</scope>
    <source>
        <strain evidence="3">if_2019</strain>
        <tissue evidence="2">Muscle</tissue>
    </source>
</reference>
<sequence length="125" mass="13783">MHCCLAFPWRPIGMRSLVAAACKNRKQSRRQGVKQIHMTPNSVFSPFISAASFLPPSCSLFFLLFYLTPTGLEVCIGKKVLPLLTKAKNSSVRPTLFALPPTIMTALLLHAVLPRHTCTSLCITL</sequence>
<proteinExistence type="predicted"/>
<gene>
    <name evidence="2" type="ORF">ILYODFUR_004368</name>
</gene>
<name>A0ABV0U4D3_9TELE</name>
<keyword evidence="3" id="KW-1185">Reference proteome</keyword>
<evidence type="ECO:0000313" key="2">
    <source>
        <dbReference type="EMBL" id="MEQ2239427.1"/>
    </source>
</evidence>
<comment type="caution">
    <text evidence="2">The sequence shown here is derived from an EMBL/GenBank/DDBJ whole genome shotgun (WGS) entry which is preliminary data.</text>
</comment>
<evidence type="ECO:0000313" key="3">
    <source>
        <dbReference type="Proteomes" id="UP001482620"/>
    </source>
</evidence>
<keyword evidence="1" id="KW-1133">Transmembrane helix</keyword>
<feature type="transmembrane region" description="Helical" evidence="1">
    <location>
        <begin position="47"/>
        <end position="68"/>
    </location>
</feature>
<accession>A0ABV0U4D3</accession>
<keyword evidence="1" id="KW-0812">Transmembrane</keyword>
<dbReference type="Proteomes" id="UP001482620">
    <property type="component" value="Unassembled WGS sequence"/>
</dbReference>
<dbReference type="EMBL" id="JAHRIQ010058165">
    <property type="protein sequence ID" value="MEQ2239427.1"/>
    <property type="molecule type" value="Genomic_DNA"/>
</dbReference>